<name>M1VZD8_CLAP2</name>
<dbReference type="OrthoDB" id="4952185at2759"/>
<evidence type="ECO:0000313" key="2">
    <source>
        <dbReference type="Proteomes" id="UP000016801"/>
    </source>
</evidence>
<keyword evidence="2" id="KW-1185">Reference proteome</keyword>
<organism evidence="1 2">
    <name type="scientific">Claviceps purpurea (strain 20.1)</name>
    <name type="common">Ergot fungus</name>
    <name type="synonym">Sphacelia segetum</name>
    <dbReference type="NCBI Taxonomy" id="1111077"/>
    <lineage>
        <taxon>Eukaryota</taxon>
        <taxon>Fungi</taxon>
        <taxon>Dikarya</taxon>
        <taxon>Ascomycota</taxon>
        <taxon>Pezizomycotina</taxon>
        <taxon>Sordariomycetes</taxon>
        <taxon>Hypocreomycetidae</taxon>
        <taxon>Hypocreales</taxon>
        <taxon>Clavicipitaceae</taxon>
        <taxon>Claviceps</taxon>
    </lineage>
</organism>
<dbReference type="HOGENOM" id="CLU_097230_1_0_1"/>
<reference evidence="1 2" key="1">
    <citation type="journal article" date="2013" name="PLoS Genet.">
        <title>Plant-symbiotic fungi as chemical engineers: Multi-genome analysis of the Clavicipitaceae reveals dynamics of alkaloid loci.</title>
        <authorList>
            <person name="Schardl C.L."/>
            <person name="Young C.A."/>
            <person name="Hesse U."/>
            <person name="Amyotte S.G."/>
            <person name="Andreeva K."/>
            <person name="Calie P.J."/>
            <person name="Fleetwood D.J."/>
            <person name="Haws D.C."/>
            <person name="Moore N."/>
            <person name="Oeser B."/>
            <person name="Panaccione D.G."/>
            <person name="Schweri K.K."/>
            <person name="Voisey C.R."/>
            <person name="Farman M.L."/>
            <person name="Jaromczyk J.W."/>
            <person name="Roe B.A."/>
            <person name="O'Sullivan D.M."/>
            <person name="Scott B."/>
            <person name="Tudzynski P."/>
            <person name="An Z."/>
            <person name="Arnaoudova E.G."/>
            <person name="Bullock C.T."/>
            <person name="Charlton N.D."/>
            <person name="Chen L."/>
            <person name="Cox M."/>
            <person name="Dinkins R.D."/>
            <person name="Florea S."/>
            <person name="Glenn A.E."/>
            <person name="Gordon A."/>
            <person name="Gueldener U."/>
            <person name="Harris D.R."/>
            <person name="Hollin W."/>
            <person name="Jaromczyk J."/>
            <person name="Johnson R.D."/>
            <person name="Khan A.K."/>
            <person name="Leistner E."/>
            <person name="Leuchtmann A."/>
            <person name="Li C."/>
            <person name="Liu J."/>
            <person name="Liu J."/>
            <person name="Liu M."/>
            <person name="Mace W."/>
            <person name="Machado C."/>
            <person name="Nagabhyru P."/>
            <person name="Pan J."/>
            <person name="Schmid J."/>
            <person name="Sugawara K."/>
            <person name="Steiner U."/>
            <person name="Takach J.E."/>
            <person name="Tanaka E."/>
            <person name="Webb J.S."/>
            <person name="Wilson E.V."/>
            <person name="Wiseman J.L."/>
            <person name="Yoshida R."/>
            <person name="Zeng Z."/>
        </authorList>
    </citation>
    <scope>NUCLEOTIDE SEQUENCE [LARGE SCALE GENOMIC DNA]</scope>
    <source>
        <strain evidence="1 2">20.1</strain>
    </source>
</reference>
<gene>
    <name evidence="1" type="ORF">CPUR_01495</name>
</gene>
<proteinExistence type="predicted"/>
<protein>
    <submittedName>
        <fullName evidence="1">Uncharacterized protein</fullName>
    </submittedName>
</protein>
<dbReference type="VEuPathDB" id="FungiDB:CPUR_01495"/>
<sequence length="144" mass="15917">MPQPNLGLVPVSKDLTVTAEHVGRCDTLPAAKGSGSRVRGMDLFMANAAAYIENSLAFEKRFKAMIQEGFAEINTTLRVINLNNSRRIHNDTVVDEDEPLDILYSMRTGQLIPDFPKNLRALDALPASRVDCQTEEGGLTMLWV</sequence>
<evidence type="ECO:0000313" key="1">
    <source>
        <dbReference type="EMBL" id="CCE28021.1"/>
    </source>
</evidence>
<accession>M1VZD8</accession>
<comment type="caution">
    <text evidence="1">The sequence shown here is derived from an EMBL/GenBank/DDBJ whole genome shotgun (WGS) entry which is preliminary data.</text>
</comment>
<dbReference type="EMBL" id="CAGA01000007">
    <property type="protein sequence ID" value="CCE28021.1"/>
    <property type="molecule type" value="Genomic_DNA"/>
</dbReference>
<dbReference type="Proteomes" id="UP000016801">
    <property type="component" value="Unassembled WGS sequence"/>
</dbReference>
<dbReference type="AlphaFoldDB" id="M1VZD8"/>